<protein>
    <submittedName>
        <fullName evidence="1">Uncharacterized protein</fullName>
    </submittedName>
</protein>
<dbReference type="EMBL" id="BARS01026509">
    <property type="protein sequence ID" value="GAG01474.1"/>
    <property type="molecule type" value="Genomic_DNA"/>
</dbReference>
<proteinExistence type="predicted"/>
<evidence type="ECO:0000313" key="1">
    <source>
        <dbReference type="EMBL" id="GAG01474.1"/>
    </source>
</evidence>
<accession>X0U6U0</accession>
<comment type="caution">
    <text evidence="1">The sequence shown here is derived from an EMBL/GenBank/DDBJ whole genome shotgun (WGS) entry which is preliminary data.</text>
</comment>
<name>X0U6U0_9ZZZZ</name>
<reference evidence="1" key="1">
    <citation type="journal article" date="2014" name="Front. Microbiol.">
        <title>High frequency of phylogenetically diverse reductive dehalogenase-homologous genes in deep subseafloor sedimentary metagenomes.</title>
        <authorList>
            <person name="Kawai M."/>
            <person name="Futagami T."/>
            <person name="Toyoda A."/>
            <person name="Takaki Y."/>
            <person name="Nishi S."/>
            <person name="Hori S."/>
            <person name="Arai W."/>
            <person name="Tsubouchi T."/>
            <person name="Morono Y."/>
            <person name="Uchiyama I."/>
            <person name="Ito T."/>
            <person name="Fujiyama A."/>
            <person name="Inagaki F."/>
            <person name="Takami H."/>
        </authorList>
    </citation>
    <scope>NUCLEOTIDE SEQUENCE</scope>
    <source>
        <strain evidence="1">Expedition CK06-06</strain>
    </source>
</reference>
<sequence>MGLWTANISRDIFNEALRYVALRSQKGVLVIDADTNDGQSITLTMLRRAIQALIGDAAFDDGFKIVEATLTTNNFSISGGGGTAEDAGRIWVGGYPCLLYSGINLINSGSDEFESSIHPLSTGLGACTLTDSAANYEVSPNGELADGPATIRYLVPDISNPLNRYRITGNTATQIMTNPADGDMTTTSAAGANYRIELSIPSGA</sequence>
<feature type="non-terminal residue" evidence="1">
    <location>
        <position position="204"/>
    </location>
</feature>
<gene>
    <name evidence="1" type="ORF">S01H1_41770</name>
</gene>
<dbReference type="AlphaFoldDB" id="X0U6U0"/>
<organism evidence="1">
    <name type="scientific">marine sediment metagenome</name>
    <dbReference type="NCBI Taxonomy" id="412755"/>
    <lineage>
        <taxon>unclassified sequences</taxon>
        <taxon>metagenomes</taxon>
        <taxon>ecological metagenomes</taxon>
    </lineage>
</organism>